<name>A0AAW2UC77_SESRA</name>
<comment type="caution">
    <text evidence="4">The sequence shown here is derived from an EMBL/GenBank/DDBJ whole genome shotgun (WGS) entry which is preliminary data.</text>
</comment>
<gene>
    <name evidence="4" type="ORF">Sradi_1623000</name>
</gene>
<dbReference type="PANTHER" id="PTHR31213:SF55">
    <property type="entry name" value="STRESS-INDUCED PROTEIN SAM22"/>
    <property type="match status" value="1"/>
</dbReference>
<dbReference type="GO" id="GO:0038023">
    <property type="term" value="F:signaling receptor activity"/>
    <property type="evidence" value="ECO:0007669"/>
    <property type="project" value="InterPro"/>
</dbReference>
<dbReference type="Pfam" id="PF00407">
    <property type="entry name" value="Bet_v_1"/>
    <property type="match status" value="1"/>
</dbReference>
<dbReference type="SUPFAM" id="SSF55961">
    <property type="entry name" value="Bet v1-like"/>
    <property type="match status" value="1"/>
</dbReference>
<evidence type="ECO:0000256" key="2">
    <source>
        <dbReference type="SAM" id="MobiDB-lite"/>
    </source>
</evidence>
<reference evidence="4" key="2">
    <citation type="journal article" date="2024" name="Plant">
        <title>Genomic evolution and insights into agronomic trait innovations of Sesamum species.</title>
        <authorList>
            <person name="Miao H."/>
            <person name="Wang L."/>
            <person name="Qu L."/>
            <person name="Liu H."/>
            <person name="Sun Y."/>
            <person name="Le M."/>
            <person name="Wang Q."/>
            <person name="Wei S."/>
            <person name="Zheng Y."/>
            <person name="Lin W."/>
            <person name="Duan Y."/>
            <person name="Cao H."/>
            <person name="Xiong S."/>
            <person name="Wang X."/>
            <person name="Wei L."/>
            <person name="Li C."/>
            <person name="Ma Q."/>
            <person name="Ju M."/>
            <person name="Zhao R."/>
            <person name="Li G."/>
            <person name="Mu C."/>
            <person name="Tian Q."/>
            <person name="Mei H."/>
            <person name="Zhang T."/>
            <person name="Gao T."/>
            <person name="Zhang H."/>
        </authorList>
    </citation>
    <scope>NUCLEOTIDE SEQUENCE</scope>
    <source>
        <strain evidence="4">G02</strain>
    </source>
</reference>
<dbReference type="GO" id="GO:0005737">
    <property type="term" value="C:cytoplasm"/>
    <property type="evidence" value="ECO:0007669"/>
    <property type="project" value="TreeGrafter"/>
</dbReference>
<dbReference type="Gene3D" id="3.30.530.20">
    <property type="match status" value="1"/>
</dbReference>
<dbReference type="PANTHER" id="PTHR31213">
    <property type="entry name" value="OS08G0374000 PROTEIN-RELATED"/>
    <property type="match status" value="1"/>
</dbReference>
<dbReference type="EMBL" id="JACGWJ010000006">
    <property type="protein sequence ID" value="KAL0414213.1"/>
    <property type="molecule type" value="Genomic_DNA"/>
</dbReference>
<feature type="compositionally biased region" description="Low complexity" evidence="2">
    <location>
        <begin position="54"/>
        <end position="67"/>
    </location>
</feature>
<dbReference type="PRINTS" id="PR00634">
    <property type="entry name" value="BETALLERGEN"/>
</dbReference>
<dbReference type="InterPro" id="IPR000916">
    <property type="entry name" value="Bet_v_I/MLP"/>
</dbReference>
<evidence type="ECO:0000313" key="4">
    <source>
        <dbReference type="EMBL" id="KAL0414213.1"/>
    </source>
</evidence>
<sequence>MVAITYDTEIPSPIPAAKMFKALVLDADTLIPKIVPQAIKSVEILEGDGGVGPSSSSISAKAASTRA</sequence>
<dbReference type="InterPro" id="IPR023393">
    <property type="entry name" value="START-like_dom_sf"/>
</dbReference>
<dbReference type="GO" id="GO:0006952">
    <property type="term" value="P:defense response"/>
    <property type="evidence" value="ECO:0007669"/>
    <property type="project" value="InterPro"/>
</dbReference>
<dbReference type="GO" id="GO:0004864">
    <property type="term" value="F:protein phosphatase inhibitor activity"/>
    <property type="evidence" value="ECO:0007669"/>
    <property type="project" value="InterPro"/>
</dbReference>
<dbReference type="AlphaFoldDB" id="A0AAW2UC77"/>
<dbReference type="InterPro" id="IPR050279">
    <property type="entry name" value="Plant_def-hormone_signal"/>
</dbReference>
<feature type="domain" description="Bet v I/Major latex protein" evidence="3">
    <location>
        <begin position="1"/>
        <end position="52"/>
    </location>
</feature>
<reference evidence="4" key="1">
    <citation type="submission" date="2020-06" db="EMBL/GenBank/DDBJ databases">
        <authorList>
            <person name="Li T."/>
            <person name="Hu X."/>
            <person name="Zhang T."/>
            <person name="Song X."/>
            <person name="Zhang H."/>
            <person name="Dai N."/>
            <person name="Sheng W."/>
            <person name="Hou X."/>
            <person name="Wei L."/>
        </authorList>
    </citation>
    <scope>NUCLEOTIDE SEQUENCE</scope>
    <source>
        <strain evidence="4">G02</strain>
        <tissue evidence="4">Leaf</tissue>
    </source>
</reference>
<organism evidence="4">
    <name type="scientific">Sesamum radiatum</name>
    <name type="common">Black benniseed</name>
    <dbReference type="NCBI Taxonomy" id="300843"/>
    <lineage>
        <taxon>Eukaryota</taxon>
        <taxon>Viridiplantae</taxon>
        <taxon>Streptophyta</taxon>
        <taxon>Embryophyta</taxon>
        <taxon>Tracheophyta</taxon>
        <taxon>Spermatophyta</taxon>
        <taxon>Magnoliopsida</taxon>
        <taxon>eudicotyledons</taxon>
        <taxon>Gunneridae</taxon>
        <taxon>Pentapetalae</taxon>
        <taxon>asterids</taxon>
        <taxon>lamiids</taxon>
        <taxon>Lamiales</taxon>
        <taxon>Pedaliaceae</taxon>
        <taxon>Sesamum</taxon>
    </lineage>
</organism>
<accession>A0AAW2UC77</accession>
<evidence type="ECO:0000256" key="1">
    <source>
        <dbReference type="ARBA" id="ARBA00009744"/>
    </source>
</evidence>
<feature type="region of interest" description="Disordered" evidence="2">
    <location>
        <begin position="46"/>
        <end position="67"/>
    </location>
</feature>
<dbReference type="GO" id="GO:0009738">
    <property type="term" value="P:abscisic acid-activated signaling pathway"/>
    <property type="evidence" value="ECO:0007669"/>
    <property type="project" value="InterPro"/>
</dbReference>
<protein>
    <submittedName>
        <fullName evidence="4">Major strawberry allergen Fra a 1-3</fullName>
    </submittedName>
</protein>
<comment type="similarity">
    <text evidence="1">Belongs to the BetVI family.</text>
</comment>
<evidence type="ECO:0000259" key="3">
    <source>
        <dbReference type="Pfam" id="PF00407"/>
    </source>
</evidence>
<dbReference type="InterPro" id="IPR024949">
    <property type="entry name" value="Bet_v_I_allergen"/>
</dbReference>
<dbReference type="GO" id="GO:0010427">
    <property type="term" value="F:abscisic acid binding"/>
    <property type="evidence" value="ECO:0007669"/>
    <property type="project" value="InterPro"/>
</dbReference>
<proteinExistence type="inferred from homology"/>
<dbReference type="GO" id="GO:0005634">
    <property type="term" value="C:nucleus"/>
    <property type="evidence" value="ECO:0007669"/>
    <property type="project" value="TreeGrafter"/>
</dbReference>